<dbReference type="Pfam" id="PF00248">
    <property type="entry name" value="Aldo_ket_red"/>
    <property type="match status" value="1"/>
</dbReference>
<dbReference type="InterPro" id="IPR023210">
    <property type="entry name" value="NADP_OxRdtase_dom"/>
</dbReference>
<dbReference type="STRING" id="588932.DA69_11675"/>
<dbReference type="KEGG" id="bne:DA69_11675"/>
<dbReference type="SUPFAM" id="SSF51430">
    <property type="entry name" value="NAD(P)-linked oxidoreductase"/>
    <property type="match status" value="1"/>
</dbReference>
<dbReference type="EMBL" id="CP015614">
    <property type="protein sequence ID" value="ANF55344.1"/>
    <property type="molecule type" value="Genomic_DNA"/>
</dbReference>
<name>A0A172Y7Z6_9CAUL</name>
<dbReference type="Gene3D" id="3.20.20.100">
    <property type="entry name" value="NADP-dependent oxidoreductase domain"/>
    <property type="match status" value="1"/>
</dbReference>
<evidence type="ECO:0000313" key="2">
    <source>
        <dbReference type="EMBL" id="ANF55344.1"/>
    </source>
</evidence>
<gene>
    <name evidence="2" type="ORF">DA69_11675</name>
</gene>
<reference evidence="2 3" key="1">
    <citation type="journal article" date="2014" name="Genome Announc.">
        <title>Genome Sequence of a Promising Hydrogen-Producing Facultative Anaerobic Bacterium, Brevundimonas naejangsanensis Strain B1.</title>
        <authorList>
            <person name="Su H."/>
            <person name="Zhang T."/>
            <person name="Bao M."/>
            <person name="Jiang Y."/>
            <person name="Wang Y."/>
            <person name="Tan T."/>
        </authorList>
    </citation>
    <scope>NUCLEOTIDE SEQUENCE [LARGE SCALE GENOMIC DNA]</scope>
    <source>
        <strain evidence="2 3">B1</strain>
    </source>
</reference>
<protein>
    <submittedName>
        <fullName evidence="2">Oxidoreductase</fullName>
    </submittedName>
</protein>
<organism evidence="2 3">
    <name type="scientific">Brevundimonas naejangsanensis</name>
    <dbReference type="NCBI Taxonomy" id="588932"/>
    <lineage>
        <taxon>Bacteria</taxon>
        <taxon>Pseudomonadati</taxon>
        <taxon>Pseudomonadota</taxon>
        <taxon>Alphaproteobacteria</taxon>
        <taxon>Caulobacterales</taxon>
        <taxon>Caulobacteraceae</taxon>
        <taxon>Brevundimonas</taxon>
    </lineage>
</organism>
<proteinExistence type="predicted"/>
<accession>A0A172Y7Z6</accession>
<keyword evidence="3" id="KW-1185">Reference proteome</keyword>
<evidence type="ECO:0000259" key="1">
    <source>
        <dbReference type="Pfam" id="PF00248"/>
    </source>
</evidence>
<sequence length="295" mass="31585">MRYRPFGVSGAAVSNLTLCLGADAAGRGGAHVRQMIFAALEAGINAYHFDSADPALLRAAGEALGHVERRLVIASVSLGVGRDFSPISLGREIEQGLHASGLGWFDLAVLDRPGENELPQAALTALKAIRKAGHVRMLGVSSDEAVSDLYVSTGAFDALFTPFHANIEWRVRARMRAALERQMSLFVYGYFPDSLSTERKAAEAGAPKKRGLFGLGGRAPVEETQRGSFAFLHQTRGWTAEAICLAYALTDPGVSSVLIRPRDRAELETLAATPERDLPAGLSAQIEMARVDALV</sequence>
<dbReference type="eggNOG" id="COG0667">
    <property type="taxonomic scope" value="Bacteria"/>
</dbReference>
<evidence type="ECO:0000313" key="3">
    <source>
        <dbReference type="Proteomes" id="UP000077603"/>
    </source>
</evidence>
<dbReference type="RefSeq" id="WP_025976543.1">
    <property type="nucleotide sequence ID" value="NZ_CP015614.1"/>
</dbReference>
<dbReference type="InterPro" id="IPR036812">
    <property type="entry name" value="NAD(P)_OxRdtase_dom_sf"/>
</dbReference>
<feature type="domain" description="NADP-dependent oxidoreductase" evidence="1">
    <location>
        <begin position="19"/>
        <end position="276"/>
    </location>
</feature>
<dbReference type="AlphaFoldDB" id="A0A172Y7Z6"/>
<dbReference type="OrthoDB" id="7348196at2"/>
<dbReference type="Proteomes" id="UP000077603">
    <property type="component" value="Chromosome"/>
</dbReference>